<evidence type="ECO:0000256" key="3">
    <source>
        <dbReference type="ARBA" id="ARBA00024356"/>
    </source>
</evidence>
<evidence type="ECO:0000313" key="5">
    <source>
        <dbReference type="EMBL" id="NGP76358.1"/>
    </source>
</evidence>
<feature type="signal peptide" evidence="4">
    <location>
        <begin position="1"/>
        <end position="23"/>
    </location>
</feature>
<feature type="chain" id="PRO_5026997087" evidence="4">
    <location>
        <begin position="24"/>
        <end position="319"/>
    </location>
</feature>
<name>A0A6M1SW39_9BACT</name>
<dbReference type="InterPro" id="IPR007184">
    <property type="entry name" value="Mannoside_phosphorylase"/>
</dbReference>
<gene>
    <name evidence="5" type="ORF">G3570_06925</name>
</gene>
<reference evidence="5 6" key="1">
    <citation type="submission" date="2020-02" db="EMBL/GenBank/DDBJ databases">
        <title>Balneolaceae bacterium YR4-1, complete genome.</title>
        <authorList>
            <person name="Li Y."/>
            <person name="Wu S."/>
        </authorList>
    </citation>
    <scope>NUCLEOTIDE SEQUENCE [LARGE SCALE GENOMIC DNA]</scope>
    <source>
        <strain evidence="5 6">YR4-1</strain>
    </source>
</reference>
<dbReference type="Pfam" id="PF04041">
    <property type="entry name" value="Glyco_hydro_130"/>
    <property type="match status" value="1"/>
</dbReference>
<dbReference type="PIRSF" id="PIRSF016202">
    <property type="entry name" value="PH1107"/>
    <property type="match status" value="1"/>
</dbReference>
<dbReference type="InterPro" id="IPR023296">
    <property type="entry name" value="Glyco_hydro_beta-prop_sf"/>
</dbReference>
<dbReference type="CDD" id="cd18610">
    <property type="entry name" value="GH130_BT3780-like"/>
    <property type="match status" value="1"/>
</dbReference>
<keyword evidence="4" id="KW-0732">Signal</keyword>
<keyword evidence="1" id="KW-0328">Glycosyltransferase</keyword>
<evidence type="ECO:0000313" key="6">
    <source>
        <dbReference type="Proteomes" id="UP000473278"/>
    </source>
</evidence>
<dbReference type="Proteomes" id="UP000473278">
    <property type="component" value="Unassembled WGS sequence"/>
</dbReference>
<dbReference type="GO" id="GO:0016757">
    <property type="term" value="F:glycosyltransferase activity"/>
    <property type="evidence" value="ECO:0007669"/>
    <property type="project" value="UniProtKB-KW"/>
</dbReference>
<dbReference type="SUPFAM" id="SSF75005">
    <property type="entry name" value="Arabinanase/levansucrase/invertase"/>
    <property type="match status" value="1"/>
</dbReference>
<comment type="similarity">
    <text evidence="3">Belongs to the glycosyl hydrolase 130 family.</text>
</comment>
<dbReference type="EMBL" id="JAALLT010000002">
    <property type="protein sequence ID" value="NGP76358.1"/>
    <property type="molecule type" value="Genomic_DNA"/>
</dbReference>
<accession>A0A6M1SW39</accession>
<protein>
    <submittedName>
        <fullName evidence="5">Family 43 glycosylhydrolase</fullName>
    </submittedName>
</protein>
<dbReference type="Gene3D" id="2.115.10.20">
    <property type="entry name" value="Glycosyl hydrolase domain, family 43"/>
    <property type="match status" value="1"/>
</dbReference>
<dbReference type="AlphaFoldDB" id="A0A6M1SW39"/>
<keyword evidence="6" id="KW-1185">Reference proteome</keyword>
<evidence type="ECO:0000256" key="2">
    <source>
        <dbReference type="ARBA" id="ARBA00022679"/>
    </source>
</evidence>
<keyword evidence="5" id="KW-0378">Hydrolase</keyword>
<dbReference type="RefSeq" id="WP_165140636.1">
    <property type="nucleotide sequence ID" value="NZ_JAALLT010000002.1"/>
</dbReference>
<dbReference type="PANTHER" id="PTHR34106:SF5">
    <property type="entry name" value="GLYCOSIDASE"/>
    <property type="match status" value="1"/>
</dbReference>
<sequence length="319" mass="36093">MTKKSFYYTALLLFISLASLVNCSDQNWQLSSFQKYDKNPIITPRGNSWESKDVFNPTAWSDGSTIYLLYRAEDSTGIGQWNGTSRLGLATSTDGINFKRNEKPVLEPTEPWELPGGVEDPRVVKIEDTFYLTYTAYDGETARLAMATSPDLKSWKKLGLVFPDSGWTKSGAILPHKVNDKWWMYYGDTNIWVAYSEDLIHWQPIEEPVLKPRKNYFDSRLVEPGPQPLMTNRGILLLYNGANENLVYETGQALFDANDPSKLIARSDSSFLKPNTQLEQEGQVPNVVFIEGLARLENTWFLYYGMGDSGIGVAFSSGW</sequence>
<dbReference type="PANTHER" id="PTHR34106">
    <property type="entry name" value="GLYCOSIDASE"/>
    <property type="match status" value="1"/>
</dbReference>
<evidence type="ECO:0000256" key="4">
    <source>
        <dbReference type="SAM" id="SignalP"/>
    </source>
</evidence>
<proteinExistence type="inferred from homology"/>
<dbReference type="GO" id="GO:0016787">
    <property type="term" value="F:hydrolase activity"/>
    <property type="evidence" value="ECO:0007669"/>
    <property type="project" value="UniProtKB-KW"/>
</dbReference>
<comment type="caution">
    <text evidence="5">The sequence shown here is derived from an EMBL/GenBank/DDBJ whole genome shotgun (WGS) entry which is preliminary data.</text>
</comment>
<organism evidence="5 6">
    <name type="scientific">Halalkalibaculum roseum</name>
    <dbReference type="NCBI Taxonomy" id="2709311"/>
    <lineage>
        <taxon>Bacteria</taxon>
        <taxon>Pseudomonadati</taxon>
        <taxon>Balneolota</taxon>
        <taxon>Balneolia</taxon>
        <taxon>Balneolales</taxon>
        <taxon>Balneolaceae</taxon>
        <taxon>Halalkalibaculum</taxon>
    </lineage>
</organism>
<evidence type="ECO:0000256" key="1">
    <source>
        <dbReference type="ARBA" id="ARBA00022676"/>
    </source>
</evidence>
<keyword evidence="2" id="KW-0808">Transferase</keyword>